<keyword evidence="2" id="KW-1185">Reference proteome</keyword>
<organism evidence="1 2">
    <name type="scientific">Morella rubra</name>
    <name type="common">Chinese bayberry</name>
    <dbReference type="NCBI Taxonomy" id="262757"/>
    <lineage>
        <taxon>Eukaryota</taxon>
        <taxon>Viridiplantae</taxon>
        <taxon>Streptophyta</taxon>
        <taxon>Embryophyta</taxon>
        <taxon>Tracheophyta</taxon>
        <taxon>Spermatophyta</taxon>
        <taxon>Magnoliopsida</taxon>
        <taxon>eudicotyledons</taxon>
        <taxon>Gunneridae</taxon>
        <taxon>Pentapetalae</taxon>
        <taxon>rosids</taxon>
        <taxon>fabids</taxon>
        <taxon>Fagales</taxon>
        <taxon>Myricaceae</taxon>
        <taxon>Morella</taxon>
    </lineage>
</organism>
<evidence type="ECO:0000313" key="1">
    <source>
        <dbReference type="EMBL" id="KAB1219901.1"/>
    </source>
</evidence>
<proteinExistence type="predicted"/>
<name>A0A6A1W3V8_9ROSI</name>
<dbReference type="OrthoDB" id="1839159at2759"/>
<dbReference type="EMBL" id="RXIC02000021">
    <property type="protein sequence ID" value="KAB1219901.1"/>
    <property type="molecule type" value="Genomic_DNA"/>
</dbReference>
<dbReference type="Proteomes" id="UP000516437">
    <property type="component" value="Chromosome 3"/>
</dbReference>
<sequence length="547" mass="58303">MSLFNRCFRIESKKFQVRISAKGDILFSEWSSRFVNVIRMGKYRAVWMVNMSNKLMAASPAVDFASKFNEYRRSFLAQRCCNKGGRYVAVVEYGGRRKVGAVMVPEGKNSNGWQILNRVFLHVVSCVRSTNLSVNHVDSSSIRPEVSFAKVVLAPAVVNGEGGRSSALVQNFGVAETSRNLHATEAANVTFPKLISSSMSKEKAAVGKCPAGLSEKESSFTRADLWKQVMSLQKEVDRLAILLCQLNQGGFYVKDLSCSVCGFTLKAQKDMALPQHHDFLLGSEYGLKSGGPKYGEGDLGLEGLGEELGWAEDAMESHYADQGGVDDFVVAQGGLGVSFNSYGSHTKLAEMSPGLSVVVGGISSGSLASELPANGQLLESKCLGLLQVPSPKLSASVGDLPTGSPASELHSSDKMQVPKELDQMVSPLSFSLASLQSVLAVDQSTMEVGIVGVSLAPEGSLADGLLVLPLPLAPVSSQLLVGGSTQHSEVLGAVSCISPMEERSTFELNRLFAEVGEPSGYANSDWVLSLVSSVRQVVGVSCGGHEE</sequence>
<reference evidence="1 2" key="1">
    <citation type="journal article" date="2019" name="Plant Biotechnol. J.">
        <title>The red bayberry genome and genetic basis of sex determination.</title>
        <authorList>
            <person name="Jia H.M."/>
            <person name="Jia H.J."/>
            <person name="Cai Q.L."/>
            <person name="Wang Y."/>
            <person name="Zhao H.B."/>
            <person name="Yang W.F."/>
            <person name="Wang G.Y."/>
            <person name="Li Y.H."/>
            <person name="Zhan D.L."/>
            <person name="Shen Y.T."/>
            <person name="Niu Q.F."/>
            <person name="Chang L."/>
            <person name="Qiu J."/>
            <person name="Zhao L."/>
            <person name="Xie H.B."/>
            <person name="Fu W.Y."/>
            <person name="Jin J."/>
            <person name="Li X.W."/>
            <person name="Jiao Y."/>
            <person name="Zhou C.C."/>
            <person name="Tu T."/>
            <person name="Chai C.Y."/>
            <person name="Gao J.L."/>
            <person name="Fan L.J."/>
            <person name="van de Weg E."/>
            <person name="Wang J.Y."/>
            <person name="Gao Z.S."/>
        </authorList>
    </citation>
    <scope>NUCLEOTIDE SEQUENCE [LARGE SCALE GENOMIC DNA]</scope>
    <source>
        <tissue evidence="1">Leaves</tissue>
    </source>
</reference>
<gene>
    <name evidence="1" type="ORF">CJ030_MR3G009543</name>
</gene>
<dbReference type="AlphaFoldDB" id="A0A6A1W3V8"/>
<protein>
    <submittedName>
        <fullName evidence="1">Uncharacterized protein</fullName>
    </submittedName>
</protein>
<evidence type="ECO:0000313" key="2">
    <source>
        <dbReference type="Proteomes" id="UP000516437"/>
    </source>
</evidence>
<accession>A0A6A1W3V8</accession>
<comment type="caution">
    <text evidence="1">The sequence shown here is derived from an EMBL/GenBank/DDBJ whole genome shotgun (WGS) entry which is preliminary data.</text>
</comment>